<name>A0A0A8YG31_ARUDO</name>
<sequence length="30" mass="3567">MELLKMIKMESFRTSMEYPVLELSLLACIF</sequence>
<accession>A0A0A8YG31</accession>
<dbReference type="AlphaFoldDB" id="A0A0A8YG31"/>
<reference evidence="1" key="2">
    <citation type="journal article" date="2015" name="Data Brief">
        <title>Shoot transcriptome of the giant reed, Arundo donax.</title>
        <authorList>
            <person name="Barrero R.A."/>
            <person name="Guerrero F.D."/>
            <person name="Moolhuijzen P."/>
            <person name="Goolsby J.A."/>
            <person name="Tidwell J."/>
            <person name="Bellgard S.E."/>
            <person name="Bellgard M.I."/>
        </authorList>
    </citation>
    <scope>NUCLEOTIDE SEQUENCE</scope>
    <source>
        <tissue evidence="1">Shoot tissue taken approximately 20 cm above the soil surface</tissue>
    </source>
</reference>
<proteinExistence type="predicted"/>
<dbReference type="EMBL" id="GBRH01273152">
    <property type="protein sequence ID" value="JAD24743.1"/>
    <property type="molecule type" value="Transcribed_RNA"/>
</dbReference>
<organism evidence="1">
    <name type="scientific">Arundo donax</name>
    <name type="common">Giant reed</name>
    <name type="synonym">Donax arundinaceus</name>
    <dbReference type="NCBI Taxonomy" id="35708"/>
    <lineage>
        <taxon>Eukaryota</taxon>
        <taxon>Viridiplantae</taxon>
        <taxon>Streptophyta</taxon>
        <taxon>Embryophyta</taxon>
        <taxon>Tracheophyta</taxon>
        <taxon>Spermatophyta</taxon>
        <taxon>Magnoliopsida</taxon>
        <taxon>Liliopsida</taxon>
        <taxon>Poales</taxon>
        <taxon>Poaceae</taxon>
        <taxon>PACMAD clade</taxon>
        <taxon>Arundinoideae</taxon>
        <taxon>Arundineae</taxon>
        <taxon>Arundo</taxon>
    </lineage>
</organism>
<protein>
    <submittedName>
        <fullName evidence="1">Uncharacterized protein</fullName>
    </submittedName>
</protein>
<reference evidence="1" key="1">
    <citation type="submission" date="2014-09" db="EMBL/GenBank/DDBJ databases">
        <authorList>
            <person name="Magalhaes I.L.F."/>
            <person name="Oliveira U."/>
            <person name="Santos F.R."/>
            <person name="Vidigal T.H.D.A."/>
            <person name="Brescovit A.D."/>
            <person name="Santos A.J."/>
        </authorList>
    </citation>
    <scope>NUCLEOTIDE SEQUENCE</scope>
    <source>
        <tissue evidence="1">Shoot tissue taken approximately 20 cm above the soil surface</tissue>
    </source>
</reference>
<evidence type="ECO:0000313" key="1">
    <source>
        <dbReference type="EMBL" id="JAD24743.1"/>
    </source>
</evidence>